<sequence length="403" mass="43642">MHYDLIVCGAGPAGATAATIAAAAGLKVALLEKYPLPRHKTCGGGMPLSVQSLLYELAPDAVVESDVTQIRHTWKFDDAYLGLINPPGTKRLLSIWMVQRSVFDAALANQAVQAGADLQDGLVVQAVEVEGDRVRVTARGLKSGHPFVATANTVIGADGATSVTAQSVNLQRSAPLGLAMEIELPYEWQGDHPYLRPEIAHLEYAVVKNGYAWIFPKRDHLNVGAGVFRFSRKSVYSDREVPGLLRRVIADYLKALQIPFSSEKLRFHAHPLPIWTGKSKLQTADGKVLLAGDAAGLINPLFGDGILHAIKSGAIAAQSVIDDKTKVYSDLIHAEFAPDFNASLRLAGFFYQYPGIAFRVMAKHPYGSRMATQLLMGDMSFAEISDRAIGRIRQALIGKFVKA</sequence>
<dbReference type="GO" id="GO:0071949">
    <property type="term" value="F:FAD binding"/>
    <property type="evidence" value="ECO:0007669"/>
    <property type="project" value="InterPro"/>
</dbReference>
<dbReference type="GO" id="GO:0016628">
    <property type="term" value="F:oxidoreductase activity, acting on the CH-CH group of donors, NAD or NADP as acceptor"/>
    <property type="evidence" value="ECO:0007669"/>
    <property type="project" value="InterPro"/>
</dbReference>
<gene>
    <name evidence="2" type="ORF">ENR64_19155</name>
</gene>
<evidence type="ECO:0000313" key="2">
    <source>
        <dbReference type="EMBL" id="HFM99827.1"/>
    </source>
</evidence>
<feature type="domain" description="FAD-binding" evidence="1">
    <location>
        <begin position="4"/>
        <end position="310"/>
    </location>
</feature>
<dbReference type="PANTHER" id="PTHR42685">
    <property type="entry name" value="GERANYLGERANYL DIPHOSPHATE REDUCTASE"/>
    <property type="match status" value="1"/>
</dbReference>
<organism evidence="2">
    <name type="scientific">Oscillatoriales cyanobacterium SpSt-418</name>
    <dbReference type="NCBI Taxonomy" id="2282169"/>
    <lineage>
        <taxon>Bacteria</taxon>
        <taxon>Bacillati</taxon>
        <taxon>Cyanobacteriota</taxon>
        <taxon>Cyanophyceae</taxon>
        <taxon>Oscillatoriophycideae</taxon>
        <taxon>Oscillatoriales</taxon>
    </lineage>
</organism>
<protein>
    <submittedName>
        <fullName evidence="2">Geranylgeranyl reductase family protein</fullName>
    </submittedName>
</protein>
<dbReference type="InterPro" id="IPR036188">
    <property type="entry name" value="FAD/NAD-bd_sf"/>
</dbReference>
<accession>A0A7C3KH66</accession>
<dbReference type="PANTHER" id="PTHR42685:SF22">
    <property type="entry name" value="CONDITIONED MEDIUM FACTOR RECEPTOR 1"/>
    <property type="match status" value="1"/>
</dbReference>
<dbReference type="SUPFAM" id="SSF51905">
    <property type="entry name" value="FAD/NAD(P)-binding domain"/>
    <property type="match status" value="1"/>
</dbReference>
<dbReference type="InterPro" id="IPR002938">
    <property type="entry name" value="FAD-bd"/>
</dbReference>
<evidence type="ECO:0000259" key="1">
    <source>
        <dbReference type="Pfam" id="PF01494"/>
    </source>
</evidence>
<dbReference type="InterPro" id="IPR050407">
    <property type="entry name" value="Geranylgeranyl_reductase"/>
</dbReference>
<dbReference type="InterPro" id="IPR011777">
    <property type="entry name" value="Geranylgeranyl_Rdtase_fam"/>
</dbReference>
<proteinExistence type="predicted"/>
<comment type="caution">
    <text evidence="2">The sequence shown here is derived from an EMBL/GenBank/DDBJ whole genome shotgun (WGS) entry which is preliminary data.</text>
</comment>
<dbReference type="EMBL" id="DSRU01000275">
    <property type="protein sequence ID" value="HFM99827.1"/>
    <property type="molecule type" value="Genomic_DNA"/>
</dbReference>
<name>A0A7C3KH66_9CYAN</name>
<dbReference type="NCBIfam" id="TIGR02032">
    <property type="entry name" value="GG-red-SF"/>
    <property type="match status" value="1"/>
</dbReference>
<dbReference type="Pfam" id="PF01494">
    <property type="entry name" value="FAD_binding_3"/>
    <property type="match status" value="1"/>
</dbReference>
<reference evidence="2" key="1">
    <citation type="journal article" date="2020" name="mSystems">
        <title>Genome- and Community-Level Interaction Insights into Carbon Utilization and Element Cycling Functions of Hydrothermarchaeota in Hydrothermal Sediment.</title>
        <authorList>
            <person name="Zhou Z."/>
            <person name="Liu Y."/>
            <person name="Xu W."/>
            <person name="Pan J."/>
            <person name="Luo Z.H."/>
            <person name="Li M."/>
        </authorList>
    </citation>
    <scope>NUCLEOTIDE SEQUENCE [LARGE SCALE GENOMIC DNA]</scope>
    <source>
        <strain evidence="2">SpSt-418</strain>
    </source>
</reference>
<dbReference type="Gene3D" id="3.50.50.60">
    <property type="entry name" value="FAD/NAD(P)-binding domain"/>
    <property type="match status" value="1"/>
</dbReference>
<dbReference type="AlphaFoldDB" id="A0A7C3KH66"/>
<dbReference type="PRINTS" id="PR00420">
    <property type="entry name" value="RNGMNOXGNASE"/>
</dbReference>